<feature type="region of interest" description="Disordered" evidence="1">
    <location>
        <begin position="200"/>
        <end position="271"/>
    </location>
</feature>
<reference evidence="2" key="1">
    <citation type="submission" date="2023-03" db="EMBL/GenBank/DDBJ databases">
        <title>Massive genome expansion in bonnet fungi (Mycena s.s.) driven by repeated elements and novel gene families across ecological guilds.</title>
        <authorList>
            <consortium name="Lawrence Berkeley National Laboratory"/>
            <person name="Harder C.B."/>
            <person name="Miyauchi S."/>
            <person name="Viragh M."/>
            <person name="Kuo A."/>
            <person name="Thoen E."/>
            <person name="Andreopoulos B."/>
            <person name="Lu D."/>
            <person name="Skrede I."/>
            <person name="Drula E."/>
            <person name="Henrissat B."/>
            <person name="Morin E."/>
            <person name="Kohler A."/>
            <person name="Barry K."/>
            <person name="LaButti K."/>
            <person name="Morin E."/>
            <person name="Salamov A."/>
            <person name="Lipzen A."/>
            <person name="Mereny Z."/>
            <person name="Hegedus B."/>
            <person name="Baldrian P."/>
            <person name="Stursova M."/>
            <person name="Weitz H."/>
            <person name="Taylor A."/>
            <person name="Grigoriev I.V."/>
            <person name="Nagy L.G."/>
            <person name="Martin F."/>
            <person name="Kauserud H."/>
        </authorList>
    </citation>
    <scope>NUCLEOTIDE SEQUENCE</scope>
    <source>
        <strain evidence="2">CBHHK002</strain>
    </source>
</reference>
<dbReference type="EMBL" id="JARIHO010000126">
    <property type="protein sequence ID" value="KAJ7301808.1"/>
    <property type="molecule type" value="Genomic_DNA"/>
</dbReference>
<evidence type="ECO:0000313" key="3">
    <source>
        <dbReference type="Proteomes" id="UP001218218"/>
    </source>
</evidence>
<proteinExistence type="predicted"/>
<sequence length="298" mass="32526">MPPSSLLAAEPHNEAIANMSGRVSCPAVGTPPETGGAKTCTNQGRTRTPGFVVLGANSDLGWEGRGLLARRLENEGEEKGNDEDKRGKETAQDEDRQLAAPSIGTASHSSGAPYDAHWQRKPSAFRIPVVLRAARRFVSSSPGDHHAATHAPPAKRHGDASFFLRSSRVRHIITQKCLARTPWLIRLGAACIRCSMRSVSRFSSPSSPPTPATPKEEQKRRVRTSPNLTSASYTLRDQTEAARRHPREMSVGERSFGCNRKDRAGDPELSSPKTTINCFVGADIRRGKHPSSFFMRLN</sequence>
<comment type="caution">
    <text evidence="2">The sequence shown here is derived from an EMBL/GenBank/DDBJ whole genome shotgun (WGS) entry which is preliminary data.</text>
</comment>
<feature type="region of interest" description="Disordered" evidence="1">
    <location>
        <begin position="22"/>
        <end position="48"/>
    </location>
</feature>
<gene>
    <name evidence="2" type="ORF">DFH08DRAFT_945924</name>
</gene>
<feature type="compositionally biased region" description="Basic and acidic residues" evidence="1">
    <location>
        <begin position="71"/>
        <end position="97"/>
    </location>
</feature>
<feature type="region of interest" description="Disordered" evidence="1">
    <location>
        <begin position="139"/>
        <end position="158"/>
    </location>
</feature>
<keyword evidence="3" id="KW-1185">Reference proteome</keyword>
<feature type="compositionally biased region" description="Basic and acidic residues" evidence="1">
    <location>
        <begin position="237"/>
        <end position="251"/>
    </location>
</feature>
<accession>A0AAD6YYY6</accession>
<dbReference type="Proteomes" id="UP001218218">
    <property type="component" value="Unassembled WGS sequence"/>
</dbReference>
<evidence type="ECO:0000256" key="1">
    <source>
        <dbReference type="SAM" id="MobiDB-lite"/>
    </source>
</evidence>
<protein>
    <submittedName>
        <fullName evidence="2">Uncharacterized protein</fullName>
    </submittedName>
</protein>
<organism evidence="2 3">
    <name type="scientific">Mycena albidolilacea</name>
    <dbReference type="NCBI Taxonomy" id="1033008"/>
    <lineage>
        <taxon>Eukaryota</taxon>
        <taxon>Fungi</taxon>
        <taxon>Dikarya</taxon>
        <taxon>Basidiomycota</taxon>
        <taxon>Agaricomycotina</taxon>
        <taxon>Agaricomycetes</taxon>
        <taxon>Agaricomycetidae</taxon>
        <taxon>Agaricales</taxon>
        <taxon>Marasmiineae</taxon>
        <taxon>Mycenaceae</taxon>
        <taxon>Mycena</taxon>
    </lineage>
</organism>
<feature type="compositionally biased region" description="Polar residues" evidence="1">
    <location>
        <begin position="224"/>
        <end position="236"/>
    </location>
</feature>
<feature type="region of interest" description="Disordered" evidence="1">
    <location>
        <begin position="71"/>
        <end position="117"/>
    </location>
</feature>
<dbReference type="AlphaFoldDB" id="A0AAD6YYY6"/>
<evidence type="ECO:0000313" key="2">
    <source>
        <dbReference type="EMBL" id="KAJ7301808.1"/>
    </source>
</evidence>
<name>A0AAD6YYY6_9AGAR</name>